<dbReference type="GO" id="GO:0005381">
    <property type="term" value="F:iron ion transmembrane transporter activity"/>
    <property type="evidence" value="ECO:0007669"/>
    <property type="project" value="UniProtKB-UniRule"/>
</dbReference>
<evidence type="ECO:0000256" key="2">
    <source>
        <dbReference type="ARBA" id="ARBA00006279"/>
    </source>
</evidence>
<evidence type="ECO:0000256" key="4">
    <source>
        <dbReference type="ARBA" id="ARBA00022692"/>
    </source>
</evidence>
<reference evidence="8" key="3">
    <citation type="submission" date="2025-09" db="UniProtKB">
        <authorList>
            <consortium name="Ensembl"/>
        </authorList>
    </citation>
    <scope>IDENTIFICATION</scope>
</reference>
<comment type="caution">
    <text evidence="7">Lacks conserved residue(s) required for the propagation of feature annotation.</text>
</comment>
<sequence>IYVGHFMSSWGDRMWYFAIPLFLMDLDPNSLFLTAAYGLTLSASVLLFAPLVGDWIDRTERLRALVISLVIQNMSVITSATILLLNREFGDNEADYAIAIKISALLLGAIAILASTATQIILQKDWIVVIAAKRTDFLTGLNAMMRRIDLFTKILSPLACGQIMAVATLTGGAIFILCWNTASMFAEYFLLKSVYNRTPALAVKGQSEEDVIEMEELGNGLEDQDEITEKNNHKKEKPVKKKKSVFQKMFGFILVIKDGWKLYMDQVIALAGLGMAFLYLTVLGFGYVTTSYAYNQCFSEFLVGITLASAGFTGIVGTFIFPILSSRFGLVKAGLYSGIFQVLTLIPCIASVFVMAARAGLWSFDLTITQLYQENVVESERGIVNGVQTSLNMLMDLLMYIAVLFLSKPDEFGILVLASSAAVTTGYIFYGVFTFRVGKRFDKPKTPKAENFFAD</sequence>
<keyword evidence="7" id="KW-0406">Ion transport</keyword>
<feature type="transmembrane region" description="Helical" evidence="7">
    <location>
        <begin position="154"/>
        <end position="182"/>
    </location>
</feature>
<evidence type="ECO:0000256" key="7">
    <source>
        <dbReference type="RuleBase" id="RU365065"/>
    </source>
</evidence>
<dbReference type="Proteomes" id="UP000007875">
    <property type="component" value="Unassembled WGS sequence"/>
</dbReference>
<dbReference type="Gene3D" id="1.20.1250.20">
    <property type="entry name" value="MFS general substrate transporter like domains"/>
    <property type="match status" value="1"/>
</dbReference>
<dbReference type="PANTHER" id="PTHR11660">
    <property type="entry name" value="SOLUTE CARRIER FAMILY 40 MEMBER"/>
    <property type="match status" value="1"/>
</dbReference>
<feature type="transmembrane region" description="Helical" evidence="7">
    <location>
        <begin position="64"/>
        <end position="84"/>
    </location>
</feature>
<reference evidence="9" key="1">
    <citation type="submission" date="2003-08" db="EMBL/GenBank/DDBJ databases">
        <authorList>
            <person name="Birren B."/>
            <person name="Nusbaum C."/>
            <person name="Abebe A."/>
            <person name="Abouelleil A."/>
            <person name="Adekoya E."/>
            <person name="Ait-zahra M."/>
            <person name="Allen N."/>
            <person name="Allen T."/>
            <person name="An P."/>
            <person name="Anderson M."/>
            <person name="Anderson S."/>
            <person name="Arachchi H."/>
            <person name="Armbruster J."/>
            <person name="Bachantsang P."/>
            <person name="Baldwin J."/>
            <person name="Barry A."/>
            <person name="Bayul T."/>
            <person name="Blitshsteyn B."/>
            <person name="Bloom T."/>
            <person name="Blye J."/>
            <person name="Boguslavskiy L."/>
            <person name="Borowsky M."/>
            <person name="Boukhgalter B."/>
            <person name="Brunache A."/>
            <person name="Butler J."/>
            <person name="Calixte N."/>
            <person name="Calvo S."/>
            <person name="Camarata J."/>
            <person name="Campo K."/>
            <person name="Chang J."/>
            <person name="Cheshatsang Y."/>
            <person name="Citroen M."/>
            <person name="Collymore A."/>
            <person name="Considine T."/>
            <person name="Cook A."/>
            <person name="Cooke P."/>
            <person name="Corum B."/>
            <person name="Cuomo C."/>
            <person name="David R."/>
            <person name="Dawoe T."/>
            <person name="Degray S."/>
            <person name="Dodge S."/>
            <person name="Dooley K."/>
            <person name="Dorje P."/>
            <person name="Dorjee K."/>
            <person name="Dorris L."/>
            <person name="Duffey N."/>
            <person name="Dupes A."/>
            <person name="Elkins T."/>
            <person name="Engels R."/>
            <person name="Erickson J."/>
            <person name="Farina A."/>
            <person name="Faro S."/>
            <person name="Ferreira P."/>
            <person name="Fischer H."/>
            <person name="Fitzgerald M."/>
            <person name="Foley K."/>
            <person name="Gage D."/>
            <person name="Galagan J."/>
            <person name="Gearin G."/>
            <person name="Gnerre S."/>
            <person name="Gnirke A."/>
            <person name="Goyette A."/>
            <person name="Graham J."/>
            <person name="Grandbois E."/>
            <person name="Gyaltsen K."/>
            <person name="Hafez N."/>
            <person name="Hagopian D."/>
            <person name="Hagos B."/>
            <person name="Hall J."/>
            <person name="Hatcher B."/>
            <person name="Heller A."/>
            <person name="Higgins H."/>
            <person name="Honan T."/>
            <person name="Horn A."/>
            <person name="Houde N."/>
            <person name="Hughes L."/>
            <person name="Hulme W."/>
            <person name="Husby E."/>
            <person name="Iliev I."/>
            <person name="Jaffe D."/>
            <person name="Jones C."/>
            <person name="Kamal M."/>
            <person name="Kamat A."/>
            <person name="Kamvysselis M."/>
            <person name="Karlsson E."/>
            <person name="Kells C."/>
            <person name="Kieu A."/>
            <person name="Kisner P."/>
            <person name="Kodira C."/>
            <person name="Kulbokas E."/>
            <person name="Labutti K."/>
            <person name="Lama D."/>
            <person name="Landers T."/>
            <person name="Leger J."/>
            <person name="Levine S."/>
            <person name="Lewis D."/>
            <person name="Lewis T."/>
            <person name="Lindblad-toh K."/>
            <person name="Liu X."/>
            <person name="Lokyitsang T."/>
            <person name="Lokyitsang Y."/>
            <person name="Lucien O."/>
            <person name="Lui A."/>
            <person name="Ma L.J."/>
            <person name="Mabbitt R."/>
            <person name="Macdonald J."/>
            <person name="Maclean C."/>
            <person name="Major J."/>
            <person name="Manning J."/>
            <person name="Marabella R."/>
            <person name="Maru K."/>
            <person name="Matthews C."/>
            <person name="Mauceli E."/>
            <person name="Mccarthy M."/>
            <person name="Mcdonough S."/>
            <person name="Mcghee T."/>
            <person name="Meldrim J."/>
            <person name="Meneus L."/>
            <person name="Mesirov J."/>
            <person name="Mihalev A."/>
            <person name="Mihova T."/>
            <person name="Mikkelsen T."/>
            <person name="Mlenga V."/>
            <person name="Moru K."/>
            <person name="Mozes J."/>
            <person name="Mulrain L."/>
            <person name="Munson G."/>
            <person name="Naylor J."/>
            <person name="Newes C."/>
            <person name="Nguyen C."/>
            <person name="Nguyen N."/>
            <person name="Nguyen T."/>
            <person name="Nicol R."/>
            <person name="Nielsen C."/>
            <person name="Nizzari M."/>
            <person name="Norbu C."/>
            <person name="Norbu N."/>
            <person name="O'donnell P."/>
            <person name="Okoawo O."/>
            <person name="O'leary S."/>
            <person name="Omotosho B."/>
            <person name="O'neill K."/>
            <person name="Osman S."/>
            <person name="Parker S."/>
            <person name="Perrin D."/>
            <person name="Phunkhang P."/>
            <person name="Piqani B."/>
            <person name="Purcell S."/>
            <person name="Rachupka T."/>
            <person name="Ramasamy U."/>
            <person name="Rameau R."/>
            <person name="Ray V."/>
            <person name="Raymond C."/>
            <person name="Retta R."/>
            <person name="Richardson S."/>
            <person name="Rise C."/>
            <person name="Rodriguez J."/>
            <person name="Rogers J."/>
            <person name="Rogov P."/>
            <person name="Rutman M."/>
            <person name="Schupbach R."/>
            <person name="Seaman C."/>
            <person name="Settipalli S."/>
            <person name="Sharpe T."/>
            <person name="Sheridan J."/>
            <person name="Sherpa N."/>
            <person name="Shi J."/>
            <person name="Smirnov S."/>
            <person name="Smith C."/>
            <person name="Sougnez C."/>
            <person name="Spencer B."/>
            <person name="Stalker J."/>
            <person name="Stange-thomann N."/>
            <person name="Stavropoulos S."/>
            <person name="Stetson K."/>
            <person name="Stone C."/>
            <person name="Stone S."/>
            <person name="Stubbs M."/>
            <person name="Talamas J."/>
            <person name="Tchuinga P."/>
            <person name="Tenzing P."/>
            <person name="Tesfaye S."/>
            <person name="Theodore J."/>
            <person name="Thoulutsang Y."/>
            <person name="Topham K."/>
            <person name="Towey S."/>
            <person name="Tsamla T."/>
            <person name="Tsomo N."/>
            <person name="Vallee D."/>
            <person name="Vassiliev H."/>
            <person name="Venkataraman V."/>
            <person name="Vinson J."/>
            <person name="Vo A."/>
            <person name="Wade C."/>
            <person name="Wang S."/>
            <person name="Wangchuk T."/>
            <person name="Wangdi T."/>
            <person name="Whittaker C."/>
            <person name="Wilkinson J."/>
            <person name="Wu Y."/>
            <person name="Wyman D."/>
            <person name="Yadav S."/>
            <person name="Yang S."/>
            <person name="Yang X."/>
            <person name="Yeager S."/>
            <person name="Yee E."/>
            <person name="Young G."/>
            <person name="Zainoun J."/>
            <person name="Zembeck L."/>
            <person name="Zimmer A."/>
            <person name="Zody M."/>
            <person name="Lander E."/>
        </authorList>
    </citation>
    <scope>NUCLEOTIDE SEQUENCE [LARGE SCALE GENOMIC DNA]</scope>
</reference>
<evidence type="ECO:0000256" key="5">
    <source>
        <dbReference type="ARBA" id="ARBA00022989"/>
    </source>
</evidence>
<comment type="similarity">
    <text evidence="2 7">Belongs to the ferroportin (FP) (TC 2.A.100) family. SLC40A subfamily.</text>
</comment>
<evidence type="ECO:0000256" key="6">
    <source>
        <dbReference type="ARBA" id="ARBA00023136"/>
    </source>
</evidence>
<dbReference type="InterPro" id="IPR036259">
    <property type="entry name" value="MFS_trans_sf"/>
</dbReference>
<evidence type="ECO:0000313" key="8">
    <source>
        <dbReference type="Ensembl" id="ENSCSAVP00000013264.1"/>
    </source>
</evidence>
<keyword evidence="9" id="KW-1185">Reference proteome</keyword>
<keyword evidence="3 7" id="KW-0813">Transport</keyword>
<dbReference type="GO" id="GO:0016020">
    <property type="term" value="C:membrane"/>
    <property type="evidence" value="ECO:0007669"/>
    <property type="project" value="UniProtKB-SubCell"/>
</dbReference>
<evidence type="ECO:0000313" key="9">
    <source>
        <dbReference type="Proteomes" id="UP000007875"/>
    </source>
</evidence>
<keyword evidence="6 7" id="KW-0472">Membrane</keyword>
<dbReference type="CDD" id="cd17480">
    <property type="entry name" value="MFS_SLC40A1_like"/>
    <property type="match status" value="1"/>
</dbReference>
<dbReference type="InterPro" id="IPR009716">
    <property type="entry name" value="Ferroportin-1"/>
</dbReference>
<proteinExistence type="inferred from homology"/>
<evidence type="ECO:0000256" key="3">
    <source>
        <dbReference type="ARBA" id="ARBA00022448"/>
    </source>
</evidence>
<comment type="subcellular location">
    <subcellularLocation>
        <location evidence="1 7">Membrane</location>
        <topology evidence="1 7">Multi-pass membrane protein</topology>
    </subcellularLocation>
</comment>
<feature type="transmembrane region" description="Helical" evidence="7">
    <location>
        <begin position="31"/>
        <end position="52"/>
    </location>
</feature>
<dbReference type="AlphaFoldDB" id="H2Z6Q2"/>
<feature type="transmembrane region" description="Helical" evidence="7">
    <location>
        <begin position="412"/>
        <end position="435"/>
    </location>
</feature>
<keyword evidence="4 7" id="KW-0812">Transmembrane</keyword>
<accession>H2Z6Q2</accession>
<name>H2Z6Q2_CIOSA</name>
<feature type="transmembrane region" description="Helical" evidence="7">
    <location>
        <begin position="301"/>
        <end position="324"/>
    </location>
</feature>
<protein>
    <recommendedName>
        <fullName evidence="7">Solute carrier family 40 member</fullName>
    </recommendedName>
</protein>
<dbReference type="SUPFAM" id="SSF103473">
    <property type="entry name" value="MFS general substrate transporter"/>
    <property type="match status" value="1"/>
</dbReference>
<keyword evidence="5 7" id="KW-1133">Transmembrane helix</keyword>
<feature type="transmembrane region" description="Helical" evidence="7">
    <location>
        <begin position="336"/>
        <end position="361"/>
    </location>
</feature>
<evidence type="ECO:0000256" key="1">
    <source>
        <dbReference type="ARBA" id="ARBA00004141"/>
    </source>
</evidence>
<dbReference type="Pfam" id="PF06963">
    <property type="entry name" value="FPN1"/>
    <property type="match status" value="1"/>
</dbReference>
<feature type="transmembrane region" description="Helical" evidence="7">
    <location>
        <begin position="267"/>
        <end position="289"/>
    </location>
</feature>
<dbReference type="PANTHER" id="PTHR11660:SF57">
    <property type="entry name" value="SOLUTE CARRIER FAMILY 40 MEMBER"/>
    <property type="match status" value="1"/>
</dbReference>
<reference evidence="8" key="2">
    <citation type="submission" date="2025-08" db="UniProtKB">
        <authorList>
            <consortium name="Ensembl"/>
        </authorList>
    </citation>
    <scope>IDENTIFICATION</scope>
</reference>
<comment type="function">
    <text evidence="7">May be involved in iron transport and iron homeostasis.</text>
</comment>
<dbReference type="GeneTree" id="ENSGT00940000170979"/>
<dbReference type="Ensembl" id="ENSCSAVT00000013414.1">
    <property type="protein sequence ID" value="ENSCSAVP00000013264.1"/>
    <property type="gene ID" value="ENSCSAVG00000007786.1"/>
</dbReference>
<feature type="transmembrane region" description="Helical" evidence="7">
    <location>
        <begin position="382"/>
        <end position="406"/>
    </location>
</feature>
<feature type="transmembrane region" description="Helical" evidence="7">
    <location>
        <begin position="96"/>
        <end position="114"/>
    </location>
</feature>
<organism evidence="8 9">
    <name type="scientific">Ciona savignyi</name>
    <name type="common">Pacific transparent sea squirt</name>
    <dbReference type="NCBI Taxonomy" id="51511"/>
    <lineage>
        <taxon>Eukaryota</taxon>
        <taxon>Metazoa</taxon>
        <taxon>Chordata</taxon>
        <taxon>Tunicata</taxon>
        <taxon>Ascidiacea</taxon>
        <taxon>Phlebobranchia</taxon>
        <taxon>Cionidae</taxon>
        <taxon>Ciona</taxon>
    </lineage>
</organism>